<name>A0A8J2ZSU0_9BACL</name>
<evidence type="ECO:0000313" key="4">
    <source>
        <dbReference type="Proteomes" id="UP000656813"/>
    </source>
</evidence>
<comment type="caution">
    <text evidence="3">The sequence shown here is derived from an EMBL/GenBank/DDBJ whole genome shotgun (WGS) entry which is preliminary data.</text>
</comment>
<feature type="transmembrane region" description="Helical" evidence="1">
    <location>
        <begin position="7"/>
        <end position="28"/>
    </location>
</feature>
<gene>
    <name evidence="3" type="ORF">GCM10007096_04420</name>
</gene>
<keyword evidence="1" id="KW-0812">Transmembrane</keyword>
<dbReference type="InterPro" id="IPR025273">
    <property type="entry name" value="DUF4064"/>
</dbReference>
<reference evidence="3" key="1">
    <citation type="journal article" date="2014" name="Int. J. Syst. Evol. Microbiol.">
        <title>Complete genome sequence of Corynebacterium casei LMG S-19264T (=DSM 44701T), isolated from a smear-ripened cheese.</title>
        <authorList>
            <consortium name="US DOE Joint Genome Institute (JGI-PGF)"/>
            <person name="Walter F."/>
            <person name="Albersmeier A."/>
            <person name="Kalinowski J."/>
            <person name="Ruckert C."/>
        </authorList>
    </citation>
    <scope>NUCLEOTIDE SEQUENCE</scope>
    <source>
        <strain evidence="3">CGMCC 1.12777</strain>
    </source>
</reference>
<proteinExistence type="predicted"/>
<keyword evidence="4" id="KW-1185">Reference proteome</keyword>
<dbReference type="Pfam" id="PF13273">
    <property type="entry name" value="DUF4064"/>
    <property type="match status" value="1"/>
</dbReference>
<accession>A0A8J2ZSU0</accession>
<protein>
    <recommendedName>
        <fullName evidence="2">DUF4064 domain-containing protein</fullName>
    </recommendedName>
</protein>
<dbReference type="AlphaFoldDB" id="A0A8J2ZSU0"/>
<keyword evidence="1" id="KW-0472">Membrane</keyword>
<evidence type="ECO:0000259" key="2">
    <source>
        <dbReference type="Pfam" id="PF13273"/>
    </source>
</evidence>
<keyword evidence="1" id="KW-1133">Transmembrane helix</keyword>
<dbReference type="EMBL" id="BMFV01000002">
    <property type="protein sequence ID" value="GGH75317.1"/>
    <property type="molecule type" value="Genomic_DNA"/>
</dbReference>
<feature type="domain" description="DUF4064" evidence="2">
    <location>
        <begin position="2"/>
        <end position="105"/>
    </location>
</feature>
<feature type="transmembrane region" description="Helical" evidence="1">
    <location>
        <begin position="61"/>
        <end position="84"/>
    </location>
</feature>
<dbReference type="Proteomes" id="UP000656813">
    <property type="component" value="Unassembled WGS sequence"/>
</dbReference>
<sequence length="135" mass="14553">MKRIVEMVLGIIGLVVSGLMTLVGFFAMGDSFKRQLLEHQKADPKVAPEDVMKVADLMGKAGGLLVIASIIGFVIGLIAVIIIYKNRKPLLAGLLFIGSAVVMTFISMFIALLPGCLFLIAGLLCLLRKPRQNRA</sequence>
<reference evidence="3" key="2">
    <citation type="submission" date="2020-09" db="EMBL/GenBank/DDBJ databases">
        <authorList>
            <person name="Sun Q."/>
            <person name="Zhou Y."/>
        </authorList>
    </citation>
    <scope>NUCLEOTIDE SEQUENCE</scope>
    <source>
        <strain evidence="3">CGMCC 1.12777</strain>
    </source>
</reference>
<evidence type="ECO:0000313" key="3">
    <source>
        <dbReference type="EMBL" id="GGH75317.1"/>
    </source>
</evidence>
<dbReference type="RefSeq" id="WP_188495628.1">
    <property type="nucleotide sequence ID" value="NZ_BMFV01000002.1"/>
</dbReference>
<organism evidence="3 4">
    <name type="scientific">Pullulanibacillus pueri</name>
    <dbReference type="NCBI Taxonomy" id="1437324"/>
    <lineage>
        <taxon>Bacteria</taxon>
        <taxon>Bacillati</taxon>
        <taxon>Bacillota</taxon>
        <taxon>Bacilli</taxon>
        <taxon>Bacillales</taxon>
        <taxon>Sporolactobacillaceae</taxon>
        <taxon>Pullulanibacillus</taxon>
    </lineage>
</organism>
<evidence type="ECO:0000256" key="1">
    <source>
        <dbReference type="SAM" id="Phobius"/>
    </source>
</evidence>
<feature type="transmembrane region" description="Helical" evidence="1">
    <location>
        <begin position="91"/>
        <end position="124"/>
    </location>
</feature>